<evidence type="ECO:0000313" key="2">
    <source>
        <dbReference type="EMBL" id="EFO15408.1"/>
    </source>
</evidence>
<feature type="transmembrane region" description="Helical" evidence="1">
    <location>
        <begin position="54"/>
        <end position="74"/>
    </location>
</feature>
<reference evidence="2" key="1">
    <citation type="submission" date="2012-04" db="EMBL/GenBank/DDBJ databases">
        <title>The Genome Sequence of Loa loa.</title>
        <authorList>
            <consortium name="The Broad Institute Genome Sequencing Platform"/>
            <consortium name="Broad Institute Genome Sequencing Center for Infectious Disease"/>
            <person name="Nutman T.B."/>
            <person name="Fink D.L."/>
            <person name="Russ C."/>
            <person name="Young S."/>
            <person name="Zeng Q."/>
            <person name="Gargeya S."/>
            <person name="Alvarado L."/>
            <person name="Berlin A."/>
            <person name="Chapman S.B."/>
            <person name="Chen Z."/>
            <person name="Freedman E."/>
            <person name="Gellesch M."/>
            <person name="Goldberg J."/>
            <person name="Griggs A."/>
            <person name="Gujja S."/>
            <person name="Heilman E.R."/>
            <person name="Heiman D."/>
            <person name="Howarth C."/>
            <person name="Mehta T."/>
            <person name="Neiman D."/>
            <person name="Pearson M."/>
            <person name="Roberts A."/>
            <person name="Saif S."/>
            <person name="Shea T."/>
            <person name="Shenoy N."/>
            <person name="Sisk P."/>
            <person name="Stolte C."/>
            <person name="Sykes S."/>
            <person name="White J."/>
            <person name="Yandava C."/>
            <person name="Haas B."/>
            <person name="Henn M.R."/>
            <person name="Nusbaum C."/>
            <person name="Birren B."/>
        </authorList>
    </citation>
    <scope>NUCLEOTIDE SEQUENCE [LARGE SCALE GENOMIC DNA]</scope>
</reference>
<dbReference type="FunCoup" id="A0A1S0TK34">
    <property type="interactions" value="159"/>
</dbReference>
<protein>
    <submittedName>
        <fullName evidence="2">Uncharacterized protein</fullName>
    </submittedName>
</protein>
<accession>A0A1S0TK34</accession>
<feature type="transmembrane region" description="Helical" evidence="1">
    <location>
        <begin position="144"/>
        <end position="161"/>
    </location>
</feature>
<gene>
    <name evidence="2" type="ORF">LOAG_13102</name>
</gene>
<keyword evidence="1" id="KW-1133">Transmembrane helix</keyword>
<dbReference type="KEGG" id="loa:LOAG_13102"/>
<name>A0A1S0TK34_LOALO</name>
<organism evidence="2">
    <name type="scientific">Loa loa</name>
    <name type="common">Eye worm</name>
    <name type="synonym">Filaria loa</name>
    <dbReference type="NCBI Taxonomy" id="7209"/>
    <lineage>
        <taxon>Eukaryota</taxon>
        <taxon>Metazoa</taxon>
        <taxon>Ecdysozoa</taxon>
        <taxon>Nematoda</taxon>
        <taxon>Chromadorea</taxon>
        <taxon>Rhabditida</taxon>
        <taxon>Spirurina</taxon>
        <taxon>Spiruromorpha</taxon>
        <taxon>Filarioidea</taxon>
        <taxon>Onchocercidae</taxon>
        <taxon>Loa</taxon>
    </lineage>
</organism>
<dbReference type="AlphaFoldDB" id="A0A1S0TK34"/>
<sequence>MIIKNAKKGLNYERCNNGLNEVANNMEECSLPYTSESGDSKGIFAVCGLTSHSATTLCTFAQIILTLSSSLFIYTYLPHTIINSILIYLSIFCCCIATVFLLLRIWERLFGSMCDSFFHGYLLSIVYAVHKINLEYFLDLERNLCLLMALISFFEVMYFPLSLVQTFTSWSSSSICYHIVVAIFPT</sequence>
<keyword evidence="1" id="KW-0812">Transmembrane</keyword>
<dbReference type="CTD" id="9950572"/>
<evidence type="ECO:0000256" key="1">
    <source>
        <dbReference type="SAM" id="Phobius"/>
    </source>
</evidence>
<dbReference type="InParanoid" id="A0A1S0TK34"/>
<dbReference type="GeneID" id="9950572"/>
<dbReference type="OrthoDB" id="5811113at2759"/>
<proteinExistence type="predicted"/>
<keyword evidence="1" id="KW-0472">Membrane</keyword>
<feature type="transmembrane region" description="Helical" evidence="1">
    <location>
        <begin position="86"/>
        <end position="106"/>
    </location>
</feature>
<dbReference type="RefSeq" id="XP_003148661.1">
    <property type="nucleotide sequence ID" value="XM_003148613.1"/>
</dbReference>
<dbReference type="EMBL" id="JH712260">
    <property type="protein sequence ID" value="EFO15408.1"/>
    <property type="molecule type" value="Genomic_DNA"/>
</dbReference>